<gene>
    <name evidence="2" type="ORF">IPO85_16485</name>
</gene>
<dbReference type="GO" id="GO:0006508">
    <property type="term" value="P:proteolysis"/>
    <property type="evidence" value="ECO:0007669"/>
    <property type="project" value="InterPro"/>
</dbReference>
<name>A0A9D7SCE3_9BACT</name>
<proteinExistence type="predicted"/>
<sequence>MIRIIVVSYILILFNFNIGRCQSLLTPFELDSNKTATYQECIDFYKTLARKSSMIHVLSGGPSDVSFPIHIVVIDKDGLTDPKDIRNKKRSIILINNGIHPGEPEGIDASMIFARKMVLDKANLAYMNKVSLIIIPIYNIGGSLLRNSTSRVNQNGPIAYGFRGNRQNLDLNRDFIKCDSKNAKTFSNIFNHWNPDILIDNHTSDGADYTYNITLLASQRNKLNVILGDYMYNKFIPSIYASMNLLNEPLVPYVNVEDIPDHGIYDFMDSPRFSSGYAAIHNSFAFMIETHMLKSYHLRVKATITLMRQFMYYASTHAQEIIDARADAFKYDKHLKVFPISWKFDETHHDSIWFNGYEAEYKPSQIHSSNRLIYNRTRPYVKKIPFYNKYVPQIKVDKPKFYIIPQSYDRVIELLKINGVKMTKLNVDTMIFGSFYKILHYKTTDLPYENHYLHSKIEVEKINMKYPYFKGDYLIHTDQNNIRFIIETLEPQAPDSYFAWNYFDGILMRKEYFSDYLFEDKAYQLLEENAELRILFNQYINSDSLSTKNLSDRLEFIYNHSVYCEPYFNIYPVGRIEY</sequence>
<dbReference type="GO" id="GO:0008270">
    <property type="term" value="F:zinc ion binding"/>
    <property type="evidence" value="ECO:0007669"/>
    <property type="project" value="InterPro"/>
</dbReference>
<dbReference type="EMBL" id="JADKFW010000015">
    <property type="protein sequence ID" value="MBK9719077.1"/>
    <property type="molecule type" value="Genomic_DNA"/>
</dbReference>
<dbReference type="Gene3D" id="3.40.630.10">
    <property type="entry name" value="Zn peptidases"/>
    <property type="match status" value="1"/>
</dbReference>
<evidence type="ECO:0000313" key="2">
    <source>
        <dbReference type="EMBL" id="MBK9719077.1"/>
    </source>
</evidence>
<dbReference type="AlphaFoldDB" id="A0A9D7SCE3"/>
<protein>
    <recommendedName>
        <fullName evidence="1">Peptidase M14 domain-containing protein</fullName>
    </recommendedName>
</protein>
<dbReference type="SUPFAM" id="SSF53187">
    <property type="entry name" value="Zn-dependent exopeptidases"/>
    <property type="match status" value="1"/>
</dbReference>
<dbReference type="InterPro" id="IPR000834">
    <property type="entry name" value="Peptidase_M14"/>
</dbReference>
<organism evidence="2 3">
    <name type="scientific">Candidatus Defluviibacterium haderslevense</name>
    <dbReference type="NCBI Taxonomy" id="2981993"/>
    <lineage>
        <taxon>Bacteria</taxon>
        <taxon>Pseudomonadati</taxon>
        <taxon>Bacteroidota</taxon>
        <taxon>Saprospiria</taxon>
        <taxon>Saprospirales</taxon>
        <taxon>Saprospiraceae</taxon>
        <taxon>Candidatus Defluviibacterium</taxon>
    </lineage>
</organism>
<accession>A0A9D7SCE3</accession>
<evidence type="ECO:0000313" key="3">
    <source>
        <dbReference type="Proteomes" id="UP000808349"/>
    </source>
</evidence>
<comment type="caution">
    <text evidence="2">The sequence shown here is derived from an EMBL/GenBank/DDBJ whole genome shotgun (WGS) entry which is preliminary data.</text>
</comment>
<dbReference type="GO" id="GO:0004181">
    <property type="term" value="F:metallocarboxypeptidase activity"/>
    <property type="evidence" value="ECO:0007669"/>
    <property type="project" value="InterPro"/>
</dbReference>
<dbReference type="Pfam" id="PF00246">
    <property type="entry name" value="Peptidase_M14"/>
    <property type="match status" value="1"/>
</dbReference>
<evidence type="ECO:0000259" key="1">
    <source>
        <dbReference type="Pfam" id="PF00246"/>
    </source>
</evidence>
<feature type="domain" description="Peptidase M14" evidence="1">
    <location>
        <begin position="46"/>
        <end position="178"/>
    </location>
</feature>
<dbReference type="Proteomes" id="UP000808349">
    <property type="component" value="Unassembled WGS sequence"/>
</dbReference>
<reference evidence="2 3" key="1">
    <citation type="submission" date="2020-10" db="EMBL/GenBank/DDBJ databases">
        <title>Connecting structure to function with the recovery of over 1000 high-quality activated sludge metagenome-assembled genomes encoding full-length rRNA genes using long-read sequencing.</title>
        <authorList>
            <person name="Singleton C.M."/>
            <person name="Petriglieri F."/>
            <person name="Kristensen J.M."/>
            <person name="Kirkegaard R.H."/>
            <person name="Michaelsen T.Y."/>
            <person name="Andersen M.H."/>
            <person name="Karst S.M."/>
            <person name="Dueholm M.S."/>
            <person name="Nielsen P.H."/>
            <person name="Albertsen M."/>
        </authorList>
    </citation>
    <scope>NUCLEOTIDE SEQUENCE [LARGE SCALE GENOMIC DNA]</scope>
    <source>
        <strain evidence="2">Ribe_18-Q3-R11-54_BAT3C.373</strain>
    </source>
</reference>